<protein>
    <submittedName>
        <fullName evidence="1">Uncharacterized protein</fullName>
    </submittedName>
</protein>
<accession>A0A5M9JAT9</accession>
<gene>
    <name evidence="1" type="ORF">EYC84_009699</name>
</gene>
<proteinExistence type="predicted"/>
<dbReference type="AlphaFoldDB" id="A0A5M9JAT9"/>
<dbReference type="Proteomes" id="UP000322873">
    <property type="component" value="Unassembled WGS sequence"/>
</dbReference>
<evidence type="ECO:0000313" key="1">
    <source>
        <dbReference type="EMBL" id="KAA8565887.1"/>
    </source>
</evidence>
<name>A0A5M9JAT9_MONFR</name>
<evidence type="ECO:0000313" key="2">
    <source>
        <dbReference type="Proteomes" id="UP000322873"/>
    </source>
</evidence>
<sequence>MKIENYLRSFDRSIGGFGIAGKWIGNSNPKTLLRCGRNVIEALSKKPILDKVFHRACWNDPTRQRVPTNGWVEGLNIFGAPFTVHTVYASGGF</sequence>
<dbReference type="EMBL" id="VICG01000013">
    <property type="protein sequence ID" value="KAA8565887.1"/>
    <property type="molecule type" value="Genomic_DNA"/>
</dbReference>
<reference evidence="1 2" key="1">
    <citation type="submission" date="2019-06" db="EMBL/GenBank/DDBJ databases">
        <title>Genome Sequence of the Brown Rot Fungal Pathogen Monilinia fructicola.</title>
        <authorList>
            <person name="De Miccolis Angelini R.M."/>
            <person name="Landi L."/>
            <person name="Abate D."/>
            <person name="Pollastro S."/>
            <person name="Romanazzi G."/>
            <person name="Faretra F."/>
        </authorList>
    </citation>
    <scope>NUCLEOTIDE SEQUENCE [LARGE SCALE GENOMIC DNA]</scope>
    <source>
        <strain evidence="1 2">Mfrc123</strain>
    </source>
</reference>
<organism evidence="1 2">
    <name type="scientific">Monilinia fructicola</name>
    <name type="common">Brown rot fungus</name>
    <name type="synonym">Ciboria fructicola</name>
    <dbReference type="NCBI Taxonomy" id="38448"/>
    <lineage>
        <taxon>Eukaryota</taxon>
        <taxon>Fungi</taxon>
        <taxon>Dikarya</taxon>
        <taxon>Ascomycota</taxon>
        <taxon>Pezizomycotina</taxon>
        <taxon>Leotiomycetes</taxon>
        <taxon>Helotiales</taxon>
        <taxon>Sclerotiniaceae</taxon>
        <taxon>Monilinia</taxon>
    </lineage>
</organism>
<keyword evidence="2" id="KW-1185">Reference proteome</keyword>
<comment type="caution">
    <text evidence="1">The sequence shown here is derived from an EMBL/GenBank/DDBJ whole genome shotgun (WGS) entry which is preliminary data.</text>
</comment>